<evidence type="ECO:0000256" key="2">
    <source>
        <dbReference type="ARBA" id="ARBA00022741"/>
    </source>
</evidence>
<feature type="compositionally biased region" description="Polar residues" evidence="5">
    <location>
        <begin position="347"/>
        <end position="359"/>
    </location>
</feature>
<dbReference type="InterPro" id="IPR027417">
    <property type="entry name" value="P-loop_NTPase"/>
</dbReference>
<dbReference type="SMART" id="SM00173">
    <property type="entry name" value="RAS"/>
    <property type="match status" value="1"/>
</dbReference>
<accession>A0ABQ0LPA3</accession>
<dbReference type="Gene3D" id="3.40.50.300">
    <property type="entry name" value="P-loop containing nucleotide triphosphate hydrolases"/>
    <property type="match status" value="1"/>
</dbReference>
<protein>
    <submittedName>
        <fullName evidence="6">Rab small monomeric GTPase</fullName>
    </submittedName>
</protein>
<dbReference type="PANTHER" id="PTHR47981">
    <property type="entry name" value="RAB FAMILY"/>
    <property type="match status" value="1"/>
</dbReference>
<feature type="compositionally biased region" description="Acidic residues" evidence="5">
    <location>
        <begin position="176"/>
        <end position="189"/>
    </location>
</feature>
<feature type="compositionally biased region" description="Basic residues" evidence="5">
    <location>
        <begin position="210"/>
        <end position="221"/>
    </location>
</feature>
<dbReference type="NCBIfam" id="TIGR00231">
    <property type="entry name" value="small_GTP"/>
    <property type="match status" value="1"/>
</dbReference>
<dbReference type="PROSITE" id="PS51421">
    <property type="entry name" value="RAS"/>
    <property type="match status" value="1"/>
</dbReference>
<dbReference type="Pfam" id="PF00071">
    <property type="entry name" value="Ras"/>
    <property type="match status" value="1"/>
</dbReference>
<dbReference type="PROSITE" id="PS51419">
    <property type="entry name" value="RAB"/>
    <property type="match status" value="1"/>
</dbReference>
<gene>
    <name evidence="6" type="ORF">MCHLO_09947</name>
</gene>
<dbReference type="InterPro" id="IPR001806">
    <property type="entry name" value="Small_GTPase"/>
</dbReference>
<feature type="region of interest" description="Disordered" evidence="5">
    <location>
        <begin position="280"/>
        <end position="376"/>
    </location>
</feature>
<reference evidence="6" key="1">
    <citation type="submission" date="2014-09" db="EMBL/GenBank/DDBJ databases">
        <title>Genome sequence of the luminous mushroom Mycena chlorophos for searching fungal bioluminescence genes.</title>
        <authorList>
            <person name="Tanaka Y."/>
            <person name="Kasuga D."/>
            <person name="Oba Y."/>
            <person name="Hase S."/>
            <person name="Sato K."/>
            <person name="Oba Y."/>
            <person name="Sakakibara Y."/>
        </authorList>
    </citation>
    <scope>NUCLEOTIDE SEQUENCE</scope>
</reference>
<dbReference type="PRINTS" id="PR00449">
    <property type="entry name" value="RASTRNSFRMNG"/>
</dbReference>
<dbReference type="Proteomes" id="UP000815677">
    <property type="component" value="Unassembled WGS sequence"/>
</dbReference>
<comment type="similarity">
    <text evidence="1">Belongs to the small GTPase superfamily. Rab family.</text>
</comment>
<dbReference type="EMBL" id="DF848005">
    <property type="protein sequence ID" value="GAT52940.1"/>
    <property type="molecule type" value="Genomic_DNA"/>
</dbReference>
<feature type="compositionally biased region" description="Basic residues" evidence="5">
    <location>
        <begin position="490"/>
        <end position="499"/>
    </location>
</feature>
<keyword evidence="4" id="KW-0636">Prenylation</keyword>
<keyword evidence="3" id="KW-0342">GTP-binding</keyword>
<feature type="compositionally biased region" description="Polar residues" evidence="5">
    <location>
        <begin position="222"/>
        <end position="233"/>
    </location>
</feature>
<sequence length="538" mass="57142">MPTFKVVVIGQSGVGKTSIRGQFISGRFSSAYRATIGADFTTKTLPPIGDSTEPVVLQIWDTAGQERFSSLSSAFFRGADAAILVYDVNAPASLYGLQKWWDEFQEKAPVSKEDLEDGRFCAVVVGNKVDLLEGKDEDDIVSPAQGARFVRALIPRVDTPPPTPGPLKSLTVNGDNGDEEATVSDDEDPLASSQLTARPSSSPKPISILRHPHLTPGHRKINSSSQISFTNGLRQPRAHSTSRSRAASTITSTLSIYHTPSSSVFSDGASEFYSFHSAQSSSYSQSPDADSPVSTNGNGQVNGSGRAHSPSARSASEITITPARLSESRSVSPSPNGRMGSVPPPINTTAASPFAPSNKTAEERAMDAGPSSAALSPLPYQKHIPFGLDQGITRSMKSRGTVVLSNASAGSSVESLPREGPETENNFLLEPEIDAGPGSSAGGHFRVSARTGDGVHDVFNWVARRLVAEWERDRREMDFGEAGDRDTIRARGKGRRHRSGNGNSNGGVEERLRLQNGNPSSANLGGLANWGVPTARCC</sequence>
<evidence type="ECO:0000256" key="4">
    <source>
        <dbReference type="ARBA" id="ARBA00023289"/>
    </source>
</evidence>
<name>A0ABQ0LPA3_MYCCL</name>
<evidence type="ECO:0000256" key="1">
    <source>
        <dbReference type="ARBA" id="ARBA00006270"/>
    </source>
</evidence>
<evidence type="ECO:0000313" key="7">
    <source>
        <dbReference type="Proteomes" id="UP000815677"/>
    </source>
</evidence>
<feature type="compositionally biased region" description="Polar residues" evidence="5">
    <location>
        <begin position="293"/>
        <end position="303"/>
    </location>
</feature>
<keyword evidence="7" id="KW-1185">Reference proteome</keyword>
<dbReference type="SUPFAM" id="SSF52540">
    <property type="entry name" value="P-loop containing nucleoside triphosphate hydrolases"/>
    <property type="match status" value="1"/>
</dbReference>
<evidence type="ECO:0000256" key="3">
    <source>
        <dbReference type="ARBA" id="ARBA00023134"/>
    </source>
</evidence>
<dbReference type="SMART" id="SM00175">
    <property type="entry name" value="RAB"/>
    <property type="match status" value="1"/>
</dbReference>
<feature type="compositionally biased region" description="Low complexity" evidence="5">
    <location>
        <begin position="280"/>
        <end position="292"/>
    </location>
</feature>
<dbReference type="InterPro" id="IPR005225">
    <property type="entry name" value="Small_GTP-bd"/>
</dbReference>
<feature type="region of interest" description="Disordered" evidence="5">
    <location>
        <begin position="485"/>
        <end position="526"/>
    </location>
</feature>
<feature type="compositionally biased region" description="Polar residues" evidence="5">
    <location>
        <begin position="191"/>
        <end position="204"/>
    </location>
</feature>
<keyword evidence="2" id="KW-0547">Nucleotide-binding</keyword>
<evidence type="ECO:0000313" key="6">
    <source>
        <dbReference type="EMBL" id="GAT52940.1"/>
    </source>
</evidence>
<feature type="region of interest" description="Disordered" evidence="5">
    <location>
        <begin position="152"/>
        <end position="249"/>
    </location>
</feature>
<dbReference type="SMART" id="SM00174">
    <property type="entry name" value="RHO"/>
    <property type="match status" value="1"/>
</dbReference>
<keyword evidence="4" id="KW-0449">Lipoprotein</keyword>
<evidence type="ECO:0000256" key="5">
    <source>
        <dbReference type="SAM" id="MobiDB-lite"/>
    </source>
</evidence>
<proteinExistence type="inferred from homology"/>
<organism evidence="6 7">
    <name type="scientific">Mycena chlorophos</name>
    <name type="common">Agaric fungus</name>
    <name type="synonym">Agaricus chlorophos</name>
    <dbReference type="NCBI Taxonomy" id="658473"/>
    <lineage>
        <taxon>Eukaryota</taxon>
        <taxon>Fungi</taxon>
        <taxon>Dikarya</taxon>
        <taxon>Basidiomycota</taxon>
        <taxon>Agaricomycotina</taxon>
        <taxon>Agaricomycetes</taxon>
        <taxon>Agaricomycetidae</taxon>
        <taxon>Agaricales</taxon>
        <taxon>Marasmiineae</taxon>
        <taxon>Mycenaceae</taxon>
        <taxon>Mycena</taxon>
    </lineage>
</organism>
<dbReference type="PANTHER" id="PTHR47981:SF20">
    <property type="entry name" value="RAS-RELATED PROTEIN RAB-7A"/>
    <property type="match status" value="1"/>
</dbReference>